<dbReference type="AlphaFoldDB" id="A0A4Q1BFD4"/>
<dbReference type="InParanoid" id="A0A4Q1BFD4"/>
<evidence type="ECO:0000256" key="3">
    <source>
        <dbReference type="ARBA" id="ARBA00022989"/>
    </source>
</evidence>
<name>A0A4Q1BFD4_TREME</name>
<evidence type="ECO:0000256" key="2">
    <source>
        <dbReference type="ARBA" id="ARBA00022692"/>
    </source>
</evidence>
<dbReference type="InterPro" id="IPR051415">
    <property type="entry name" value="LAAT-1"/>
</dbReference>
<dbReference type="Pfam" id="PF04193">
    <property type="entry name" value="PQ-loop"/>
    <property type="match status" value="2"/>
</dbReference>
<feature type="transmembrane region" description="Helical" evidence="6">
    <location>
        <begin position="98"/>
        <end position="121"/>
    </location>
</feature>
<proteinExistence type="predicted"/>
<feature type="transmembrane region" description="Helical" evidence="6">
    <location>
        <begin position="6"/>
        <end position="30"/>
    </location>
</feature>
<accession>A0A4Q1BFD4</accession>
<dbReference type="PANTHER" id="PTHR16201">
    <property type="entry name" value="SEVEN TRANSMEMBRANE PROTEIN 1-RELATED"/>
    <property type="match status" value="1"/>
</dbReference>
<reference evidence="7 8" key="1">
    <citation type="submission" date="2016-06" db="EMBL/GenBank/DDBJ databases">
        <title>Evolution of pathogenesis and genome organization in the Tremellales.</title>
        <authorList>
            <person name="Cuomo C."/>
            <person name="Litvintseva A."/>
            <person name="Heitman J."/>
            <person name="Chen Y."/>
            <person name="Sun S."/>
            <person name="Springer D."/>
            <person name="Dromer F."/>
            <person name="Young S."/>
            <person name="Zeng Q."/>
            <person name="Chapman S."/>
            <person name="Gujja S."/>
            <person name="Saif S."/>
            <person name="Birren B."/>
        </authorList>
    </citation>
    <scope>NUCLEOTIDE SEQUENCE [LARGE SCALE GENOMIC DNA]</scope>
    <source>
        <strain evidence="7 8">ATCC 28783</strain>
    </source>
</reference>
<dbReference type="Gene3D" id="1.20.1280.290">
    <property type="match status" value="2"/>
</dbReference>
<keyword evidence="2 6" id="KW-0812">Transmembrane</keyword>
<feature type="region of interest" description="Disordered" evidence="5">
    <location>
        <begin position="222"/>
        <end position="282"/>
    </location>
</feature>
<feature type="transmembrane region" description="Helical" evidence="6">
    <location>
        <begin position="66"/>
        <end position="86"/>
    </location>
</feature>
<evidence type="ECO:0000313" key="7">
    <source>
        <dbReference type="EMBL" id="RXK34951.1"/>
    </source>
</evidence>
<evidence type="ECO:0000313" key="8">
    <source>
        <dbReference type="Proteomes" id="UP000289152"/>
    </source>
</evidence>
<comment type="subcellular location">
    <subcellularLocation>
        <location evidence="1">Membrane</location>
        <topology evidence="1">Multi-pass membrane protein</topology>
    </subcellularLocation>
</comment>
<dbReference type="VEuPathDB" id="FungiDB:TREMEDRAFT_62573"/>
<feature type="transmembrane region" description="Helical" evidence="6">
    <location>
        <begin position="42"/>
        <end position="60"/>
    </location>
</feature>
<dbReference type="OrthoDB" id="407617at2759"/>
<keyword evidence="4 6" id="KW-0472">Membrane</keyword>
<protein>
    <submittedName>
        <fullName evidence="7">Uncharacterized protein</fullName>
    </submittedName>
</protein>
<feature type="transmembrane region" description="Helical" evidence="6">
    <location>
        <begin position="192"/>
        <end position="219"/>
    </location>
</feature>
<gene>
    <name evidence="7" type="ORF">M231_07797</name>
</gene>
<dbReference type="PANTHER" id="PTHR16201:SF37">
    <property type="entry name" value="PQ-LOOP REPEAT-CONTAINING PROTEIN"/>
    <property type="match status" value="1"/>
</dbReference>
<evidence type="ECO:0000256" key="5">
    <source>
        <dbReference type="SAM" id="MobiDB-lite"/>
    </source>
</evidence>
<dbReference type="GO" id="GO:0016020">
    <property type="term" value="C:membrane"/>
    <property type="evidence" value="ECO:0007669"/>
    <property type="project" value="UniProtKB-SubCell"/>
</dbReference>
<dbReference type="Proteomes" id="UP000289152">
    <property type="component" value="Unassembled WGS sequence"/>
</dbReference>
<dbReference type="SMART" id="SM00679">
    <property type="entry name" value="CTNS"/>
    <property type="match status" value="2"/>
</dbReference>
<organism evidence="7 8">
    <name type="scientific">Tremella mesenterica</name>
    <name type="common">Jelly fungus</name>
    <dbReference type="NCBI Taxonomy" id="5217"/>
    <lineage>
        <taxon>Eukaryota</taxon>
        <taxon>Fungi</taxon>
        <taxon>Dikarya</taxon>
        <taxon>Basidiomycota</taxon>
        <taxon>Agaricomycotina</taxon>
        <taxon>Tremellomycetes</taxon>
        <taxon>Tremellales</taxon>
        <taxon>Tremellaceae</taxon>
        <taxon>Tremella</taxon>
    </lineage>
</organism>
<dbReference type="EMBL" id="SDIL01000171">
    <property type="protein sequence ID" value="RXK34951.1"/>
    <property type="molecule type" value="Genomic_DNA"/>
</dbReference>
<evidence type="ECO:0000256" key="1">
    <source>
        <dbReference type="ARBA" id="ARBA00004141"/>
    </source>
</evidence>
<feature type="transmembrane region" description="Helical" evidence="6">
    <location>
        <begin position="164"/>
        <end position="186"/>
    </location>
</feature>
<dbReference type="InterPro" id="IPR006603">
    <property type="entry name" value="PQ-loop_rpt"/>
</dbReference>
<feature type="compositionally biased region" description="Polar residues" evidence="5">
    <location>
        <begin position="270"/>
        <end position="282"/>
    </location>
</feature>
<evidence type="ECO:0000256" key="4">
    <source>
        <dbReference type="ARBA" id="ARBA00023136"/>
    </source>
</evidence>
<sequence length="282" mass="30793">MLSPNAAAADICAIASTIIWSTAIIPPIIVAYRTKTRDSHGLSPWCILLWALGALLYAPYSIIQDLHLPIIVQQHLFYVLTCITLVQCLRYAKSYSRIQASCVFAGLIVFFAVFDVGSIFAGRKAKATGFEGIVDAFEYGACLADVLGLLPQFVLIWRNKRVALVSIVFFIMDVVGCVCCILSLFLRPRLDVPAFVFYLSLCILDVGILVLAAILNPLASQRPAHDPRRSLDTMGDLPYSGETSDDNLGDSKEVQIDVAASVDDSKTDTIHTTTNQPPSDYA</sequence>
<evidence type="ECO:0000256" key="6">
    <source>
        <dbReference type="SAM" id="Phobius"/>
    </source>
</evidence>
<keyword evidence="3 6" id="KW-1133">Transmembrane helix</keyword>
<comment type="caution">
    <text evidence="7">The sequence shown here is derived from an EMBL/GenBank/DDBJ whole genome shotgun (WGS) entry which is preliminary data.</text>
</comment>
<keyword evidence="8" id="KW-1185">Reference proteome</keyword>
<feature type="transmembrane region" description="Helical" evidence="6">
    <location>
        <begin position="136"/>
        <end position="157"/>
    </location>
</feature>